<dbReference type="Pfam" id="PF12363">
    <property type="entry name" value="Phage_TAC_12"/>
    <property type="match status" value="1"/>
</dbReference>
<protein>
    <submittedName>
        <fullName evidence="1">Tail assembly chaperone</fullName>
    </submittedName>
</protein>
<proteinExistence type="predicted"/>
<accession>A0A3E0AZZ4</accession>
<dbReference type="AlphaFoldDB" id="A0A3E0AZZ4"/>
<reference evidence="1 2" key="1">
    <citation type="submission" date="2018-08" db="EMBL/GenBank/DDBJ databases">
        <title>Genomic Encyclopedia of Type Strains, Phase IV (KMG-IV): sequencing the most valuable type-strain genomes for metagenomic binning, comparative biology and taxonomic classification.</title>
        <authorList>
            <person name="Goeker M."/>
        </authorList>
    </citation>
    <scope>NUCLEOTIDE SEQUENCE [LARGE SCALE GENOMIC DNA]</scope>
    <source>
        <strain evidence="1 2">DSM 17274</strain>
    </source>
</reference>
<evidence type="ECO:0000313" key="1">
    <source>
        <dbReference type="EMBL" id="REG25300.1"/>
    </source>
</evidence>
<dbReference type="RefSeq" id="WP_115884002.1">
    <property type="nucleotide sequence ID" value="NZ_CBCSHX010000001.1"/>
</dbReference>
<evidence type="ECO:0000313" key="2">
    <source>
        <dbReference type="Proteomes" id="UP000257076"/>
    </source>
</evidence>
<sequence>MTEAIKELRINDNIYKAKGTYLFGKTAEKYAKNELNEETGKEQKGDGVTSIFMGLMQQDPDALVKFWHCGTSHYKKEAPSLEDIAEAIEDIADESDLHPYFVGALRLLNEGGYYKGKLQTLWFMMHRSYSKLKGEEKEKQKDSIEMFKELYEEITGNPPYESKA</sequence>
<dbReference type="OrthoDB" id="2417900at2"/>
<organism evidence="1 2">
    <name type="scientific">Jeotgalicoccus halotolerans</name>
    <dbReference type="NCBI Taxonomy" id="157227"/>
    <lineage>
        <taxon>Bacteria</taxon>
        <taxon>Bacillati</taxon>
        <taxon>Bacillota</taxon>
        <taxon>Bacilli</taxon>
        <taxon>Bacillales</taxon>
        <taxon>Staphylococcaceae</taxon>
        <taxon>Jeotgalicoccus</taxon>
    </lineage>
</organism>
<gene>
    <name evidence="1" type="ORF">DFR63_0326</name>
</gene>
<dbReference type="InterPro" id="IPR024410">
    <property type="entry name" value="Phage_TAC_12"/>
</dbReference>
<dbReference type="Proteomes" id="UP000257076">
    <property type="component" value="Unassembled WGS sequence"/>
</dbReference>
<keyword evidence="2" id="KW-1185">Reference proteome</keyword>
<comment type="caution">
    <text evidence="1">The sequence shown here is derived from an EMBL/GenBank/DDBJ whole genome shotgun (WGS) entry which is preliminary data.</text>
</comment>
<dbReference type="EMBL" id="QUMW01000009">
    <property type="protein sequence ID" value="REG25300.1"/>
    <property type="molecule type" value="Genomic_DNA"/>
</dbReference>
<name>A0A3E0AZZ4_9STAP</name>